<dbReference type="Proteomes" id="UP000186609">
    <property type="component" value="Chromosome"/>
</dbReference>
<evidence type="ECO:0000256" key="1">
    <source>
        <dbReference type="SAM" id="MobiDB-lite"/>
    </source>
</evidence>
<dbReference type="AlphaFoldDB" id="A0A1P8JXX1"/>
<keyword evidence="3" id="KW-1185">Reference proteome</keyword>
<gene>
    <name evidence="2" type="ORF">RD110_16420</name>
</gene>
<feature type="region of interest" description="Disordered" evidence="1">
    <location>
        <begin position="1"/>
        <end position="25"/>
    </location>
</feature>
<sequence>MNEKNENVGEEKMLEETNATQPSVRLPSRRRLIKLGAAGVPVVATLASSPAMAWSCRAPSAWGSNMTGNLTKSQAANPGQKFYTDETWTVTNWATNTARSNTGFTAAPWVQLKSIRSNIYYGIDSSVADADKYKYVTMSALVSNLGIVLPPGVSGSTPVVTVLTTADDFTKAIITAQLNYFFPSSANQMNTCIVVRGQNQLPLMASGTYTPAGGGAPWDKTQILTYLRGNYIAKP</sequence>
<feature type="compositionally biased region" description="Basic and acidic residues" evidence="1">
    <location>
        <begin position="1"/>
        <end position="15"/>
    </location>
</feature>
<dbReference type="KEGG" id="rhy:RD110_16420"/>
<reference evidence="2 3" key="1">
    <citation type="submission" date="2017-01" db="EMBL/GenBank/DDBJ databases">
        <authorList>
            <person name="Mah S.A."/>
            <person name="Swanson W.J."/>
            <person name="Moy G.W."/>
            <person name="Vacquier V.D."/>
        </authorList>
    </citation>
    <scope>NUCLEOTIDE SEQUENCE [LARGE SCALE GENOMIC DNA]</scope>
    <source>
        <strain evidence="2 3">DCY110</strain>
    </source>
</reference>
<proteinExistence type="predicted"/>
<accession>A0A1P8JXX1</accession>
<dbReference type="InterPro" id="IPR006311">
    <property type="entry name" value="TAT_signal"/>
</dbReference>
<name>A0A1P8JXX1_9BURK</name>
<organism evidence="2 3">
    <name type="scientific">Rhodoferax koreensis</name>
    <dbReference type="NCBI Taxonomy" id="1842727"/>
    <lineage>
        <taxon>Bacteria</taxon>
        <taxon>Pseudomonadati</taxon>
        <taxon>Pseudomonadota</taxon>
        <taxon>Betaproteobacteria</taxon>
        <taxon>Burkholderiales</taxon>
        <taxon>Comamonadaceae</taxon>
        <taxon>Rhodoferax</taxon>
    </lineage>
</organism>
<evidence type="ECO:0000313" key="2">
    <source>
        <dbReference type="EMBL" id="APW38585.1"/>
    </source>
</evidence>
<protein>
    <submittedName>
        <fullName evidence="2">Uncharacterized protein</fullName>
    </submittedName>
</protein>
<evidence type="ECO:0000313" key="3">
    <source>
        <dbReference type="Proteomes" id="UP000186609"/>
    </source>
</evidence>
<dbReference type="STRING" id="1842727.RD110_16420"/>
<dbReference type="EMBL" id="CP019236">
    <property type="protein sequence ID" value="APW38585.1"/>
    <property type="molecule type" value="Genomic_DNA"/>
</dbReference>
<dbReference type="PROSITE" id="PS51318">
    <property type="entry name" value="TAT"/>
    <property type="match status" value="1"/>
</dbReference>